<feature type="region of interest" description="Disordered" evidence="1">
    <location>
        <begin position="299"/>
        <end position="319"/>
    </location>
</feature>
<reference evidence="2" key="1">
    <citation type="journal article" date="2020" name="Stud. Mycol.">
        <title>101 Dothideomycetes genomes: a test case for predicting lifestyles and emergence of pathogens.</title>
        <authorList>
            <person name="Haridas S."/>
            <person name="Albert R."/>
            <person name="Binder M."/>
            <person name="Bloem J."/>
            <person name="Labutti K."/>
            <person name="Salamov A."/>
            <person name="Andreopoulos B."/>
            <person name="Baker S."/>
            <person name="Barry K."/>
            <person name="Bills G."/>
            <person name="Bluhm B."/>
            <person name="Cannon C."/>
            <person name="Castanera R."/>
            <person name="Culley D."/>
            <person name="Daum C."/>
            <person name="Ezra D."/>
            <person name="Gonzalez J."/>
            <person name="Henrissat B."/>
            <person name="Kuo A."/>
            <person name="Liang C."/>
            <person name="Lipzen A."/>
            <person name="Lutzoni F."/>
            <person name="Magnuson J."/>
            <person name="Mondo S."/>
            <person name="Nolan M."/>
            <person name="Ohm R."/>
            <person name="Pangilinan J."/>
            <person name="Park H.-J."/>
            <person name="Ramirez L."/>
            <person name="Alfaro M."/>
            <person name="Sun H."/>
            <person name="Tritt A."/>
            <person name="Yoshinaga Y."/>
            <person name="Zwiers L.-H."/>
            <person name="Turgeon B."/>
            <person name="Goodwin S."/>
            <person name="Spatafora J."/>
            <person name="Crous P."/>
            <person name="Grigoriev I."/>
        </authorList>
    </citation>
    <scope>NUCLEOTIDE SEQUENCE</scope>
    <source>
        <strain evidence="2">ATCC 36951</strain>
    </source>
</reference>
<dbReference type="PANTHER" id="PTHR42085">
    <property type="entry name" value="F-BOX DOMAIN-CONTAINING PROTEIN"/>
    <property type="match status" value="1"/>
</dbReference>
<dbReference type="OrthoDB" id="5413827at2759"/>
<dbReference type="Proteomes" id="UP000799537">
    <property type="component" value="Unassembled WGS sequence"/>
</dbReference>
<proteinExistence type="predicted"/>
<protein>
    <recommendedName>
        <fullName evidence="4">F-box domain-containing protein</fullName>
    </recommendedName>
</protein>
<feature type="region of interest" description="Disordered" evidence="1">
    <location>
        <begin position="30"/>
        <end position="50"/>
    </location>
</feature>
<feature type="region of interest" description="Disordered" evidence="1">
    <location>
        <begin position="1"/>
        <end position="20"/>
    </location>
</feature>
<name>A0A6A6CPG3_ZASCE</name>
<accession>A0A6A6CPG3</accession>
<dbReference type="RefSeq" id="XP_033669913.1">
    <property type="nucleotide sequence ID" value="XM_033812237.1"/>
</dbReference>
<organism evidence="2 3">
    <name type="scientific">Zasmidium cellare ATCC 36951</name>
    <dbReference type="NCBI Taxonomy" id="1080233"/>
    <lineage>
        <taxon>Eukaryota</taxon>
        <taxon>Fungi</taxon>
        <taxon>Dikarya</taxon>
        <taxon>Ascomycota</taxon>
        <taxon>Pezizomycotina</taxon>
        <taxon>Dothideomycetes</taxon>
        <taxon>Dothideomycetidae</taxon>
        <taxon>Mycosphaerellales</taxon>
        <taxon>Mycosphaerellaceae</taxon>
        <taxon>Zasmidium</taxon>
    </lineage>
</organism>
<dbReference type="AlphaFoldDB" id="A0A6A6CPG3"/>
<gene>
    <name evidence="2" type="ORF">M409DRAFT_52995</name>
</gene>
<evidence type="ECO:0000256" key="1">
    <source>
        <dbReference type="SAM" id="MobiDB-lite"/>
    </source>
</evidence>
<sequence length="319" mass="35768">MHQHRYPTRSKGAAPDAIASDDASVQHTLPSYSIGPTQISNSDALDGKERSDATGALANDSNIATTIPRLFTLPPEVQNIIYELAVIEAEPIELHLWPATRDRNATVWRIRTSVGFWFRVPHPRPSVLMVCKYLRQTVAPIYFSGNTFLTRAMHTAGPLRRMWGEDVKHIRSIFNTIEVDIAWWDTHDGQHPGHWREETVAIDTQMNLLPDGSLAIKRQSSGTYLSKTLAYKGEMCQCKLERVMATPSAPAKDSRRLFEVVVSCAKEHQKLSKVKTCGQCGEEMRAYGSEFPLMRRFGQKGGKESEHGKSQCLASRASF</sequence>
<keyword evidence="3" id="KW-1185">Reference proteome</keyword>
<evidence type="ECO:0000313" key="2">
    <source>
        <dbReference type="EMBL" id="KAF2169024.1"/>
    </source>
</evidence>
<evidence type="ECO:0008006" key="4">
    <source>
        <dbReference type="Google" id="ProtNLM"/>
    </source>
</evidence>
<dbReference type="PANTHER" id="PTHR42085:SF2">
    <property type="entry name" value="F-BOX DOMAIN-CONTAINING PROTEIN"/>
    <property type="match status" value="1"/>
</dbReference>
<dbReference type="EMBL" id="ML993589">
    <property type="protein sequence ID" value="KAF2169024.1"/>
    <property type="molecule type" value="Genomic_DNA"/>
</dbReference>
<evidence type="ECO:0000313" key="3">
    <source>
        <dbReference type="Proteomes" id="UP000799537"/>
    </source>
</evidence>
<dbReference type="InterPro" id="IPR038883">
    <property type="entry name" value="AN11006-like"/>
</dbReference>
<feature type="compositionally biased region" description="Polar residues" evidence="1">
    <location>
        <begin position="30"/>
        <end position="43"/>
    </location>
</feature>
<dbReference type="GeneID" id="54565509"/>